<keyword evidence="14" id="KW-1185">Reference proteome</keyword>
<dbReference type="GO" id="GO:0042130">
    <property type="term" value="P:negative regulation of T cell proliferation"/>
    <property type="evidence" value="ECO:0007669"/>
    <property type="project" value="TreeGrafter"/>
</dbReference>
<evidence type="ECO:0000313" key="13">
    <source>
        <dbReference type="EMBL" id="KAK1800365.1"/>
    </source>
</evidence>
<evidence type="ECO:0000256" key="9">
    <source>
        <dbReference type="ARBA" id="ARBA00023180"/>
    </source>
</evidence>
<comment type="subcellular location">
    <subcellularLocation>
        <location evidence="1">Cell membrane</location>
        <topology evidence="1">Single-pass type I membrane protein</topology>
    </subcellularLocation>
</comment>
<gene>
    <name evidence="13" type="ORF">P4O66_005588</name>
</gene>
<dbReference type="InterPro" id="IPR003599">
    <property type="entry name" value="Ig_sub"/>
</dbReference>
<keyword evidence="8" id="KW-0675">Receptor</keyword>
<dbReference type="GO" id="GO:0006955">
    <property type="term" value="P:immune response"/>
    <property type="evidence" value="ECO:0007669"/>
    <property type="project" value="TreeGrafter"/>
</dbReference>
<accession>A0AAD8ZK19</accession>
<dbReference type="SMART" id="SM00409">
    <property type="entry name" value="IG"/>
    <property type="match status" value="1"/>
</dbReference>
<dbReference type="GO" id="GO:0009897">
    <property type="term" value="C:external side of plasma membrane"/>
    <property type="evidence" value="ECO:0007669"/>
    <property type="project" value="TreeGrafter"/>
</dbReference>
<dbReference type="SUPFAM" id="SSF48726">
    <property type="entry name" value="Immunoglobulin"/>
    <property type="match status" value="2"/>
</dbReference>
<comment type="caution">
    <text evidence="13">The sequence shown here is derived from an EMBL/GenBank/DDBJ whole genome shotgun (WGS) entry which is preliminary data.</text>
</comment>
<dbReference type="GO" id="GO:0007166">
    <property type="term" value="P:cell surface receptor signaling pathway"/>
    <property type="evidence" value="ECO:0007669"/>
    <property type="project" value="TreeGrafter"/>
</dbReference>
<keyword evidence="10" id="KW-0393">Immunoglobulin domain</keyword>
<evidence type="ECO:0000256" key="7">
    <source>
        <dbReference type="ARBA" id="ARBA00023157"/>
    </source>
</evidence>
<dbReference type="Pfam" id="PF22705">
    <property type="entry name" value="C2-set_3"/>
    <property type="match status" value="1"/>
</dbReference>
<feature type="domain" description="Ig-like" evidence="12">
    <location>
        <begin position="131"/>
        <end position="243"/>
    </location>
</feature>
<dbReference type="Gene3D" id="2.60.40.10">
    <property type="entry name" value="Immunoglobulins"/>
    <property type="match status" value="3"/>
</dbReference>
<reference evidence="13" key="1">
    <citation type="submission" date="2023-03" db="EMBL/GenBank/DDBJ databases">
        <title>Electrophorus voltai genome.</title>
        <authorList>
            <person name="Bian C."/>
        </authorList>
    </citation>
    <scope>NUCLEOTIDE SEQUENCE</scope>
    <source>
        <strain evidence="13">CB-2022</strain>
        <tissue evidence="13">Muscle</tissue>
    </source>
</reference>
<organism evidence="13 14">
    <name type="scientific">Electrophorus voltai</name>
    <dbReference type="NCBI Taxonomy" id="2609070"/>
    <lineage>
        <taxon>Eukaryota</taxon>
        <taxon>Metazoa</taxon>
        <taxon>Chordata</taxon>
        <taxon>Craniata</taxon>
        <taxon>Vertebrata</taxon>
        <taxon>Euteleostomi</taxon>
        <taxon>Actinopterygii</taxon>
        <taxon>Neopterygii</taxon>
        <taxon>Teleostei</taxon>
        <taxon>Ostariophysi</taxon>
        <taxon>Gymnotiformes</taxon>
        <taxon>Gymnotoidei</taxon>
        <taxon>Gymnotidae</taxon>
        <taxon>Electrophorus</taxon>
    </lineage>
</organism>
<evidence type="ECO:0000256" key="6">
    <source>
        <dbReference type="ARBA" id="ARBA00023136"/>
    </source>
</evidence>
<evidence type="ECO:0000256" key="5">
    <source>
        <dbReference type="ARBA" id="ARBA00022989"/>
    </source>
</evidence>
<dbReference type="PANTHER" id="PTHR25466">
    <property type="entry name" value="T-LYMPHOCYTE ACTIVATION ANTIGEN"/>
    <property type="match status" value="1"/>
</dbReference>
<evidence type="ECO:0000256" key="8">
    <source>
        <dbReference type="ARBA" id="ARBA00023170"/>
    </source>
</evidence>
<protein>
    <recommendedName>
        <fullName evidence="12">Ig-like domain-containing protein</fullName>
    </recommendedName>
</protein>
<dbReference type="Proteomes" id="UP001239994">
    <property type="component" value="Unassembled WGS sequence"/>
</dbReference>
<dbReference type="GO" id="GO:0071222">
    <property type="term" value="P:cellular response to lipopolysaccharide"/>
    <property type="evidence" value="ECO:0007669"/>
    <property type="project" value="TreeGrafter"/>
</dbReference>
<proteinExistence type="predicted"/>
<dbReference type="InterPro" id="IPR053896">
    <property type="entry name" value="BTN3A2-like_Ig-C"/>
</dbReference>
<dbReference type="AlphaFoldDB" id="A0AAD8ZK19"/>
<evidence type="ECO:0000256" key="4">
    <source>
        <dbReference type="ARBA" id="ARBA00022729"/>
    </source>
</evidence>
<keyword evidence="6 11" id="KW-0472">Membrane</keyword>
<keyword evidence="7" id="KW-1015">Disulfide bond</keyword>
<feature type="transmembrane region" description="Helical" evidence="11">
    <location>
        <begin position="260"/>
        <end position="280"/>
    </location>
</feature>
<dbReference type="InterPro" id="IPR007110">
    <property type="entry name" value="Ig-like_dom"/>
</dbReference>
<keyword evidence="3 11" id="KW-0812">Transmembrane</keyword>
<feature type="non-terminal residue" evidence="13">
    <location>
        <position position="1"/>
    </location>
</feature>
<evidence type="ECO:0000256" key="10">
    <source>
        <dbReference type="ARBA" id="ARBA00023319"/>
    </source>
</evidence>
<evidence type="ECO:0000256" key="1">
    <source>
        <dbReference type="ARBA" id="ARBA00004251"/>
    </source>
</evidence>
<dbReference type="InterPro" id="IPR013783">
    <property type="entry name" value="Ig-like_fold"/>
</dbReference>
<keyword evidence="2" id="KW-1003">Cell membrane</keyword>
<evidence type="ECO:0000256" key="11">
    <source>
        <dbReference type="SAM" id="Phobius"/>
    </source>
</evidence>
<dbReference type="GO" id="GO:0031295">
    <property type="term" value="P:T cell costimulation"/>
    <property type="evidence" value="ECO:0007669"/>
    <property type="project" value="TreeGrafter"/>
</dbReference>
<name>A0AAD8ZK19_9TELE</name>
<keyword evidence="5 11" id="KW-1133">Transmembrane helix</keyword>
<dbReference type="PROSITE" id="PS50835">
    <property type="entry name" value="IG_LIKE"/>
    <property type="match status" value="1"/>
</dbReference>
<keyword evidence="9" id="KW-0325">Glycoprotein</keyword>
<dbReference type="EMBL" id="JAROKS010000010">
    <property type="protein sequence ID" value="KAK1800365.1"/>
    <property type="molecule type" value="Genomic_DNA"/>
</dbReference>
<sequence length="305" mass="34367">MSLFTDEVSHGNASLLLEDSNIRSRGRYKCVVNTTMTVQESFVVVKVEALLSKISIEASSSEYVQCSSYGVYPAPLLMWSTEPSFPPGILQPSTKITPDSNGLYSIQSTVKKVTKSSHVTYICIITSKYRSQVWTASLLQTEMTGKDGQDLVIPCMAPKNLKNFTLTWTFTREEQHKEILTYYSENKKIVNQWDKHAKLDQDKALIGEGSLYLDDLEGSKQSGTYICIFSGSQAKHTVQTRVNISASRVVPQKENVNRKLWILAVVVAVLALLCVILYMFRKYRGKSKHSDQGFQRDTELQAMHN</sequence>
<evidence type="ECO:0000313" key="14">
    <source>
        <dbReference type="Proteomes" id="UP001239994"/>
    </source>
</evidence>
<dbReference type="InterPro" id="IPR051713">
    <property type="entry name" value="T-cell_Activation_Regulation"/>
</dbReference>
<dbReference type="GO" id="GO:0042102">
    <property type="term" value="P:positive regulation of T cell proliferation"/>
    <property type="evidence" value="ECO:0007669"/>
    <property type="project" value="TreeGrafter"/>
</dbReference>
<evidence type="ECO:0000256" key="2">
    <source>
        <dbReference type="ARBA" id="ARBA00022475"/>
    </source>
</evidence>
<dbReference type="PANTHER" id="PTHR25466:SF14">
    <property type="entry name" value="BUTYROPHILIN SUBFAMILY 2 MEMBER A2-LIKE-RELATED"/>
    <property type="match status" value="1"/>
</dbReference>
<evidence type="ECO:0000259" key="12">
    <source>
        <dbReference type="PROSITE" id="PS50835"/>
    </source>
</evidence>
<dbReference type="InterPro" id="IPR036179">
    <property type="entry name" value="Ig-like_dom_sf"/>
</dbReference>
<evidence type="ECO:0000256" key="3">
    <source>
        <dbReference type="ARBA" id="ARBA00022692"/>
    </source>
</evidence>
<keyword evidence="4" id="KW-0732">Signal</keyword>